<dbReference type="SUPFAM" id="SSF50494">
    <property type="entry name" value="Trypsin-like serine proteases"/>
    <property type="match status" value="1"/>
</dbReference>
<dbReference type="Proteomes" id="UP000230423">
    <property type="component" value="Unassembled WGS sequence"/>
</dbReference>
<name>A0A2G9U738_TELCI</name>
<dbReference type="OrthoDB" id="5858144at2759"/>
<gene>
    <name evidence="1" type="ORF">TELCIR_12315</name>
</gene>
<evidence type="ECO:0000313" key="1">
    <source>
        <dbReference type="EMBL" id="PIO65985.1"/>
    </source>
</evidence>
<dbReference type="InterPro" id="IPR043504">
    <property type="entry name" value="Peptidase_S1_PA_chymotrypsin"/>
</dbReference>
<dbReference type="InterPro" id="IPR009003">
    <property type="entry name" value="Peptidase_S1_PA"/>
</dbReference>
<dbReference type="AlphaFoldDB" id="A0A2G9U738"/>
<organism evidence="1 2">
    <name type="scientific">Teladorsagia circumcincta</name>
    <name type="common">Brown stomach worm</name>
    <name type="synonym">Ostertagia circumcincta</name>
    <dbReference type="NCBI Taxonomy" id="45464"/>
    <lineage>
        <taxon>Eukaryota</taxon>
        <taxon>Metazoa</taxon>
        <taxon>Ecdysozoa</taxon>
        <taxon>Nematoda</taxon>
        <taxon>Chromadorea</taxon>
        <taxon>Rhabditida</taxon>
        <taxon>Rhabditina</taxon>
        <taxon>Rhabditomorpha</taxon>
        <taxon>Strongyloidea</taxon>
        <taxon>Trichostrongylidae</taxon>
        <taxon>Teladorsagia</taxon>
    </lineage>
</organism>
<dbReference type="Gene3D" id="2.40.10.10">
    <property type="entry name" value="Trypsin-like serine proteases"/>
    <property type="match status" value="1"/>
</dbReference>
<accession>A0A2G9U738</accession>
<sequence length="117" mass="12676">MPKTFDECSLNNDLAILELGKNVKEDMATPICTPHSSTVLSKNLKSAGNGAITPDDNAPIDGQQMVHVQIVKILDSNRIITTAVDGVGICSVYVHELAQSYPPSHLHDLIKCYDCVK</sequence>
<reference evidence="1 2" key="1">
    <citation type="submission" date="2015-09" db="EMBL/GenBank/DDBJ databases">
        <title>Draft genome of the parasitic nematode Teladorsagia circumcincta isolate WARC Sus (inbred).</title>
        <authorList>
            <person name="Mitreva M."/>
        </authorList>
    </citation>
    <scope>NUCLEOTIDE SEQUENCE [LARGE SCALE GENOMIC DNA]</scope>
    <source>
        <strain evidence="1 2">S</strain>
    </source>
</reference>
<proteinExistence type="predicted"/>
<dbReference type="EMBL" id="KZ348585">
    <property type="protein sequence ID" value="PIO65985.1"/>
    <property type="molecule type" value="Genomic_DNA"/>
</dbReference>
<protein>
    <submittedName>
        <fullName evidence="1">Uncharacterized protein</fullName>
    </submittedName>
</protein>
<evidence type="ECO:0000313" key="2">
    <source>
        <dbReference type="Proteomes" id="UP000230423"/>
    </source>
</evidence>
<keyword evidence="2" id="KW-1185">Reference proteome</keyword>